<dbReference type="STRING" id="75743.A0A401PDS2"/>
<name>A0A401PDS2_SCYTO</name>
<evidence type="ECO:0000256" key="26">
    <source>
        <dbReference type="ARBA" id="ARBA00023288"/>
    </source>
</evidence>
<comment type="catalytic activity">
    <reaction evidence="1">
        <text>(9Z,12Z)-octadecadienoate(out) = (9Z,12Z)-octadecadienoate(in)</text>
        <dbReference type="Rhea" id="RHEA:45264"/>
        <dbReference type="ChEBI" id="CHEBI:30245"/>
    </reaction>
    <physiologicalReaction direction="left-to-right" evidence="1">
        <dbReference type="Rhea" id="RHEA:45265"/>
    </physiologicalReaction>
</comment>
<keyword evidence="24" id="KW-0675">Receptor</keyword>
<evidence type="ECO:0000256" key="22">
    <source>
        <dbReference type="ARBA" id="ARBA00023139"/>
    </source>
</evidence>
<evidence type="ECO:0000256" key="12">
    <source>
        <dbReference type="ARBA" id="ARBA00022448"/>
    </source>
</evidence>
<evidence type="ECO:0000256" key="25">
    <source>
        <dbReference type="ARBA" id="ARBA00023180"/>
    </source>
</evidence>
<proteinExistence type="inferred from homology"/>
<organism evidence="33 34">
    <name type="scientific">Scyliorhinus torazame</name>
    <name type="common">Cloudy catshark</name>
    <name type="synonym">Catulus torazame</name>
    <dbReference type="NCBI Taxonomy" id="75743"/>
    <lineage>
        <taxon>Eukaryota</taxon>
        <taxon>Metazoa</taxon>
        <taxon>Chordata</taxon>
        <taxon>Craniata</taxon>
        <taxon>Vertebrata</taxon>
        <taxon>Chondrichthyes</taxon>
        <taxon>Elasmobranchii</taxon>
        <taxon>Galeomorphii</taxon>
        <taxon>Galeoidea</taxon>
        <taxon>Carcharhiniformes</taxon>
        <taxon>Scyliorhinidae</taxon>
        <taxon>Scyliorhinus</taxon>
    </lineage>
</organism>
<dbReference type="GO" id="GO:0005794">
    <property type="term" value="C:Golgi apparatus"/>
    <property type="evidence" value="ECO:0007669"/>
    <property type="project" value="UniProtKB-SubCell"/>
</dbReference>
<keyword evidence="20" id="KW-0445">Lipid transport</keyword>
<comment type="catalytic activity">
    <reaction evidence="5">
        <text>butanoate(out) = butanoate(in)</text>
        <dbReference type="Rhea" id="RHEA:45248"/>
        <dbReference type="ChEBI" id="CHEBI:17968"/>
    </reaction>
    <physiologicalReaction direction="left-to-right" evidence="5">
        <dbReference type="Rhea" id="RHEA:45249"/>
    </physiologicalReaction>
</comment>
<evidence type="ECO:0000256" key="7">
    <source>
        <dbReference type="ARBA" id="ARBA00004285"/>
    </source>
</evidence>
<keyword evidence="12" id="KW-0813">Transport</keyword>
<dbReference type="GO" id="GO:0034383">
    <property type="term" value="P:low-density lipoprotein particle clearance"/>
    <property type="evidence" value="ECO:0007669"/>
    <property type="project" value="TreeGrafter"/>
</dbReference>
<dbReference type="PRINTS" id="PR01609">
    <property type="entry name" value="CD36FAMILY"/>
</dbReference>
<dbReference type="GO" id="GO:0009986">
    <property type="term" value="C:cell surface"/>
    <property type="evidence" value="ECO:0007669"/>
    <property type="project" value="TreeGrafter"/>
</dbReference>
<dbReference type="GO" id="GO:0006898">
    <property type="term" value="P:receptor-mediated endocytosis"/>
    <property type="evidence" value="ECO:0007669"/>
    <property type="project" value="TreeGrafter"/>
</dbReference>
<evidence type="ECO:0000256" key="15">
    <source>
        <dbReference type="ARBA" id="ARBA00022692"/>
    </source>
</evidence>
<evidence type="ECO:0000313" key="33">
    <source>
        <dbReference type="EMBL" id="GCB71273.1"/>
    </source>
</evidence>
<dbReference type="GO" id="GO:0005901">
    <property type="term" value="C:caveola"/>
    <property type="evidence" value="ECO:0007669"/>
    <property type="project" value="TreeGrafter"/>
</dbReference>
<keyword evidence="26" id="KW-0449">Lipoprotein</keyword>
<keyword evidence="34" id="KW-1185">Reference proteome</keyword>
<dbReference type="EMBL" id="BFAA01000343">
    <property type="protein sequence ID" value="GCB71273.1"/>
    <property type="molecule type" value="Genomic_DNA"/>
</dbReference>
<dbReference type="InterPro" id="IPR005428">
    <property type="entry name" value="CD36/SCARB1/SNMP1"/>
</dbReference>
<evidence type="ECO:0000256" key="2">
    <source>
        <dbReference type="ARBA" id="ARBA00000626"/>
    </source>
</evidence>
<dbReference type="GO" id="GO:0019915">
    <property type="term" value="P:lipid storage"/>
    <property type="evidence" value="ECO:0007669"/>
    <property type="project" value="TreeGrafter"/>
</dbReference>
<keyword evidence="14" id="KW-1017">Isopeptide bond</keyword>
<evidence type="ECO:0000256" key="31">
    <source>
        <dbReference type="ARBA" id="ARBA00032780"/>
    </source>
</evidence>
<comment type="caution">
    <text evidence="33">The sequence shown here is derived from an EMBL/GenBank/DDBJ whole genome shotgun (WGS) entry which is preliminary data.</text>
</comment>
<keyword evidence="13" id="KW-1003">Cell membrane</keyword>
<evidence type="ECO:0000256" key="21">
    <source>
        <dbReference type="ARBA" id="ARBA00023136"/>
    </source>
</evidence>
<dbReference type="PANTHER" id="PTHR11923:SF12">
    <property type="entry name" value="PLATELET GLYCOPROTEIN 4"/>
    <property type="match status" value="1"/>
</dbReference>
<comment type="catalytic activity">
    <reaction evidence="4">
        <text>tetradecanoate(out) = tetradecanoate(in)</text>
        <dbReference type="Rhea" id="RHEA:45252"/>
        <dbReference type="ChEBI" id="CHEBI:30807"/>
    </reaction>
    <physiologicalReaction direction="left-to-right" evidence="4">
        <dbReference type="Rhea" id="RHEA:45253"/>
    </physiologicalReaction>
</comment>
<dbReference type="GO" id="GO:0030169">
    <property type="term" value="F:low-density lipoprotein particle binding"/>
    <property type="evidence" value="ECO:0007669"/>
    <property type="project" value="TreeGrafter"/>
</dbReference>
<keyword evidence="25" id="KW-0325">Glycoprotein</keyword>
<dbReference type="Pfam" id="PF01130">
    <property type="entry name" value="CD36"/>
    <property type="match status" value="1"/>
</dbReference>
<keyword evidence="17" id="KW-0130">Cell adhesion</keyword>
<dbReference type="GO" id="GO:0044539">
    <property type="term" value="P:long-chain fatty acid import into cell"/>
    <property type="evidence" value="ECO:0007669"/>
    <property type="project" value="TreeGrafter"/>
</dbReference>
<keyword evidence="16" id="KW-0832">Ubl conjugation</keyword>
<evidence type="ECO:0000256" key="19">
    <source>
        <dbReference type="ARBA" id="ARBA00023034"/>
    </source>
</evidence>
<comment type="catalytic activity">
    <reaction evidence="2">
        <text>(9Z)-octadecenoate(out) = (9Z)-octadecenoate(in)</text>
        <dbReference type="Rhea" id="RHEA:33655"/>
        <dbReference type="ChEBI" id="CHEBI:30823"/>
    </reaction>
    <physiologicalReaction direction="left-to-right" evidence="2">
        <dbReference type="Rhea" id="RHEA:33656"/>
    </physiologicalReaction>
</comment>
<feature type="transmembrane region" description="Helical" evidence="32">
    <location>
        <begin position="228"/>
        <end position="250"/>
    </location>
</feature>
<evidence type="ECO:0000256" key="16">
    <source>
        <dbReference type="ARBA" id="ARBA00022843"/>
    </source>
</evidence>
<evidence type="ECO:0000256" key="17">
    <source>
        <dbReference type="ARBA" id="ARBA00022889"/>
    </source>
</evidence>
<keyword evidence="22" id="KW-0564">Palmitate</keyword>
<evidence type="ECO:0000256" key="10">
    <source>
        <dbReference type="ARBA" id="ARBA00010532"/>
    </source>
</evidence>
<evidence type="ECO:0000256" key="18">
    <source>
        <dbReference type="ARBA" id="ARBA00022989"/>
    </source>
</evidence>
<dbReference type="InterPro" id="IPR002159">
    <property type="entry name" value="CD36_fam"/>
</dbReference>
<accession>A0A401PDS2</accession>
<feature type="transmembrane region" description="Helical" evidence="32">
    <location>
        <begin position="6"/>
        <end position="30"/>
    </location>
</feature>
<comment type="subcellular location">
    <subcellularLocation>
        <location evidence="6">Apical cell membrane</location>
    </subcellularLocation>
    <subcellularLocation>
        <location evidence="9">Cell membrane</location>
        <topology evidence="9">Multi-pass membrane protein</topology>
    </subcellularLocation>
    <subcellularLocation>
        <location evidence="8">Golgi apparatus</location>
    </subcellularLocation>
    <subcellularLocation>
        <location evidence="7">Membrane raft</location>
    </subcellularLocation>
</comment>
<sequence length="270" mass="30392">MFEAELAYVMFNMSASVNCLIILSLGLALIMQHLMGNGEVTEDTISTLEFIGHKRSIFAEYEQKKKLKEIPVHRFVVPPKALASFLENPDNHCYCKDMSVSQNCTFGGILGISICKEKKPIYISLPHFLYATDKIVNAVDGLSPNKEEHETFLDVEPVTGFTLRVAKRIQINLMFKPSKKIKILKNIKEPIFFPLVWLNETGTVDDETAKVFRGSLTTPMTALGITQLTLICIGSLLFLSCVIAICRTLMKKETTKKNVGMEKFETALRY</sequence>
<dbReference type="AlphaFoldDB" id="A0A401PDS2"/>
<keyword evidence="18 32" id="KW-1133">Transmembrane helix</keyword>
<dbReference type="Proteomes" id="UP000288216">
    <property type="component" value="Unassembled WGS sequence"/>
</dbReference>
<evidence type="ECO:0000256" key="6">
    <source>
        <dbReference type="ARBA" id="ARBA00004221"/>
    </source>
</evidence>
<evidence type="ECO:0000256" key="13">
    <source>
        <dbReference type="ARBA" id="ARBA00022475"/>
    </source>
</evidence>
<comment type="similarity">
    <text evidence="10">Belongs to the CD36 family.</text>
</comment>
<evidence type="ECO:0000256" key="30">
    <source>
        <dbReference type="ARBA" id="ARBA00032188"/>
    </source>
</evidence>
<evidence type="ECO:0000256" key="29">
    <source>
        <dbReference type="ARBA" id="ARBA00031821"/>
    </source>
</evidence>
<evidence type="ECO:0000256" key="8">
    <source>
        <dbReference type="ARBA" id="ARBA00004555"/>
    </source>
</evidence>
<dbReference type="GO" id="GO:0007155">
    <property type="term" value="P:cell adhesion"/>
    <property type="evidence" value="ECO:0007669"/>
    <property type="project" value="UniProtKB-KW"/>
</dbReference>
<keyword evidence="21 32" id="KW-0472">Membrane</keyword>
<dbReference type="OrthoDB" id="195015at2759"/>
<evidence type="ECO:0000256" key="20">
    <source>
        <dbReference type="ARBA" id="ARBA00023055"/>
    </source>
</evidence>
<reference evidence="33 34" key="1">
    <citation type="journal article" date="2018" name="Nat. Ecol. Evol.">
        <title>Shark genomes provide insights into elasmobranch evolution and the origin of vertebrates.</title>
        <authorList>
            <person name="Hara Y"/>
            <person name="Yamaguchi K"/>
            <person name="Onimaru K"/>
            <person name="Kadota M"/>
            <person name="Koyanagi M"/>
            <person name="Keeley SD"/>
            <person name="Tatsumi K"/>
            <person name="Tanaka K"/>
            <person name="Motone F"/>
            <person name="Kageyama Y"/>
            <person name="Nozu R"/>
            <person name="Adachi N"/>
            <person name="Nishimura O"/>
            <person name="Nakagawa R"/>
            <person name="Tanegashima C"/>
            <person name="Kiyatake I"/>
            <person name="Matsumoto R"/>
            <person name="Murakumo K"/>
            <person name="Nishida K"/>
            <person name="Terakita A"/>
            <person name="Kuratani S"/>
            <person name="Sato K"/>
            <person name="Hyodo S Kuraku.S."/>
        </authorList>
    </citation>
    <scope>NUCLEOTIDE SEQUENCE [LARGE SCALE GENOMIC DNA]</scope>
</reference>
<evidence type="ECO:0000256" key="32">
    <source>
        <dbReference type="SAM" id="Phobius"/>
    </source>
</evidence>
<evidence type="ECO:0000256" key="4">
    <source>
        <dbReference type="ARBA" id="ARBA00000996"/>
    </source>
</evidence>
<protein>
    <recommendedName>
        <fullName evidence="11">Platelet glycoprotein 4</fullName>
    </recommendedName>
    <alternativeName>
        <fullName evidence="31">Glycoprotein IIIb</fullName>
    </alternativeName>
    <alternativeName>
        <fullName evidence="29">PAS IV</fullName>
    </alternativeName>
    <alternativeName>
        <fullName evidence="30">PAS-4</fullName>
    </alternativeName>
    <alternativeName>
        <fullName evidence="28">Platelet glycoprotein IV</fullName>
    </alternativeName>
</protein>
<evidence type="ECO:0000256" key="28">
    <source>
        <dbReference type="ARBA" id="ARBA00029966"/>
    </source>
</evidence>
<evidence type="ECO:0000313" key="34">
    <source>
        <dbReference type="Proteomes" id="UP000288216"/>
    </source>
</evidence>
<keyword evidence="23" id="KW-1015">Disulfide bond</keyword>
<dbReference type="GO" id="GO:0016324">
    <property type="term" value="C:apical plasma membrane"/>
    <property type="evidence" value="ECO:0007669"/>
    <property type="project" value="UniProtKB-SubCell"/>
</dbReference>
<keyword evidence="19" id="KW-0333">Golgi apparatus</keyword>
<keyword evidence="15 32" id="KW-0812">Transmembrane</keyword>
<evidence type="ECO:0000256" key="11">
    <source>
        <dbReference type="ARBA" id="ARBA00020772"/>
    </source>
</evidence>
<dbReference type="GO" id="GO:0005041">
    <property type="term" value="F:low-density lipoprotein particle receptor activity"/>
    <property type="evidence" value="ECO:0007669"/>
    <property type="project" value="TreeGrafter"/>
</dbReference>
<evidence type="ECO:0000256" key="27">
    <source>
        <dbReference type="ARBA" id="ARBA00023949"/>
    </source>
</evidence>
<dbReference type="GO" id="GO:0150094">
    <property type="term" value="P:amyloid-beta clearance by cellular catabolic process"/>
    <property type="evidence" value="ECO:0007669"/>
    <property type="project" value="TreeGrafter"/>
</dbReference>
<dbReference type="GO" id="GO:0042953">
    <property type="term" value="P:lipoprotein transport"/>
    <property type="evidence" value="ECO:0007669"/>
    <property type="project" value="TreeGrafter"/>
</dbReference>
<evidence type="ECO:0000256" key="9">
    <source>
        <dbReference type="ARBA" id="ARBA00004651"/>
    </source>
</evidence>
<comment type="catalytic activity">
    <reaction evidence="27">
        <text>tetracosanoate(out) = tetracosanoate(in)</text>
        <dbReference type="Rhea" id="RHEA:45260"/>
        <dbReference type="ChEBI" id="CHEBI:31014"/>
    </reaction>
    <physiologicalReaction direction="left-to-right" evidence="27">
        <dbReference type="Rhea" id="RHEA:45261"/>
    </physiologicalReaction>
</comment>
<evidence type="ECO:0000256" key="3">
    <source>
        <dbReference type="ARBA" id="ARBA00000934"/>
    </source>
</evidence>
<dbReference type="GO" id="GO:0005044">
    <property type="term" value="F:scavenger receptor activity"/>
    <property type="evidence" value="ECO:0007669"/>
    <property type="project" value="TreeGrafter"/>
</dbReference>
<evidence type="ECO:0000256" key="24">
    <source>
        <dbReference type="ARBA" id="ARBA00023170"/>
    </source>
</evidence>
<evidence type="ECO:0000256" key="1">
    <source>
        <dbReference type="ARBA" id="ARBA00000542"/>
    </source>
</evidence>
<dbReference type="PRINTS" id="PR01610">
    <property type="entry name" value="CD36ANTIGEN"/>
</dbReference>
<comment type="catalytic activity">
    <reaction evidence="3">
        <text>hexadecanoate(out) = hexadecanoate(in)</text>
        <dbReference type="Rhea" id="RHEA:45256"/>
        <dbReference type="ChEBI" id="CHEBI:7896"/>
    </reaction>
    <physiologicalReaction direction="left-to-right" evidence="3">
        <dbReference type="Rhea" id="RHEA:45257"/>
    </physiologicalReaction>
</comment>
<gene>
    <name evidence="33" type="ORF">scyTo_0001509</name>
</gene>
<dbReference type="OMA" id="WINLTAG"/>
<dbReference type="PANTHER" id="PTHR11923">
    <property type="entry name" value="SCAVENGER RECEPTOR CLASS B TYPE-1 SR-B1"/>
    <property type="match status" value="1"/>
</dbReference>
<evidence type="ECO:0000256" key="5">
    <source>
        <dbReference type="ARBA" id="ARBA00001892"/>
    </source>
</evidence>
<evidence type="ECO:0000256" key="14">
    <source>
        <dbReference type="ARBA" id="ARBA00022499"/>
    </source>
</evidence>
<evidence type="ECO:0000256" key="23">
    <source>
        <dbReference type="ARBA" id="ARBA00023157"/>
    </source>
</evidence>